<reference evidence="2 3" key="1">
    <citation type="submission" date="2024-04" db="EMBL/GenBank/DDBJ databases">
        <authorList>
            <person name="Fracassetti M."/>
        </authorList>
    </citation>
    <scope>NUCLEOTIDE SEQUENCE [LARGE SCALE GENOMIC DNA]</scope>
</reference>
<protein>
    <submittedName>
        <fullName evidence="2">Uncharacterized protein</fullName>
    </submittedName>
</protein>
<sequence>MVVALRPANFYGSSLPRPRFFDHTSLPGPRIFDDVTERVDPPVSVMDPLLSWAQEAHWSMGGLNTQRFRLQGRIEGNVDRLRKFREKQAKSQTGNTPKKQQNDVLTLAAGEKNQKRAGSTSPPPAPRVTKKRKFMNLFGDDSESEENEQMGASDKSEGTRGKKWPVRKLVGEFERVAMETEAKKNEGKTQESVESVGVRTRRSGSEKGNGRAGDSVMKIVEELNKEGSARKNSKKRLRKVGEDGQKIPADAGGNGGSVRTSPRLAKLKPS</sequence>
<dbReference type="PANTHER" id="PTHR35103:SF1">
    <property type="entry name" value="OS06G0115700 PROTEIN"/>
    <property type="match status" value="1"/>
</dbReference>
<dbReference type="AlphaFoldDB" id="A0AAV2F731"/>
<proteinExistence type="predicted"/>
<dbReference type="EMBL" id="OZ034819">
    <property type="protein sequence ID" value="CAL1394071.1"/>
    <property type="molecule type" value="Genomic_DNA"/>
</dbReference>
<organism evidence="2 3">
    <name type="scientific">Linum trigynum</name>
    <dbReference type="NCBI Taxonomy" id="586398"/>
    <lineage>
        <taxon>Eukaryota</taxon>
        <taxon>Viridiplantae</taxon>
        <taxon>Streptophyta</taxon>
        <taxon>Embryophyta</taxon>
        <taxon>Tracheophyta</taxon>
        <taxon>Spermatophyta</taxon>
        <taxon>Magnoliopsida</taxon>
        <taxon>eudicotyledons</taxon>
        <taxon>Gunneridae</taxon>
        <taxon>Pentapetalae</taxon>
        <taxon>rosids</taxon>
        <taxon>fabids</taxon>
        <taxon>Malpighiales</taxon>
        <taxon>Linaceae</taxon>
        <taxon>Linum</taxon>
    </lineage>
</organism>
<evidence type="ECO:0000313" key="3">
    <source>
        <dbReference type="Proteomes" id="UP001497516"/>
    </source>
</evidence>
<dbReference type="PANTHER" id="PTHR35103">
    <property type="entry name" value="OS06G0115700 PROTEIN"/>
    <property type="match status" value="1"/>
</dbReference>
<evidence type="ECO:0000256" key="1">
    <source>
        <dbReference type="SAM" id="MobiDB-lite"/>
    </source>
</evidence>
<gene>
    <name evidence="2" type="ORF">LTRI10_LOCUS34596</name>
</gene>
<accession>A0AAV2F731</accession>
<name>A0AAV2F731_9ROSI</name>
<dbReference type="Proteomes" id="UP001497516">
    <property type="component" value="Chromosome 6"/>
</dbReference>
<feature type="region of interest" description="Disordered" evidence="1">
    <location>
        <begin position="179"/>
        <end position="270"/>
    </location>
</feature>
<feature type="compositionally biased region" description="Basic and acidic residues" evidence="1">
    <location>
        <begin position="219"/>
        <end position="229"/>
    </location>
</feature>
<feature type="region of interest" description="Disordered" evidence="1">
    <location>
        <begin position="109"/>
        <end position="163"/>
    </location>
</feature>
<feature type="compositionally biased region" description="Basic and acidic residues" evidence="1">
    <location>
        <begin position="179"/>
        <end position="191"/>
    </location>
</feature>
<keyword evidence="3" id="KW-1185">Reference proteome</keyword>
<evidence type="ECO:0000313" key="2">
    <source>
        <dbReference type="EMBL" id="CAL1394071.1"/>
    </source>
</evidence>